<dbReference type="OrthoDB" id="70730at2759"/>
<proteinExistence type="predicted"/>
<protein>
    <submittedName>
        <fullName evidence="1">Uncharacterized protein</fullName>
    </submittedName>
</protein>
<evidence type="ECO:0000313" key="1">
    <source>
        <dbReference type="EMBL" id="OQR82336.1"/>
    </source>
</evidence>
<accession>A0A1V9Y9E2</accession>
<evidence type="ECO:0000313" key="2">
    <source>
        <dbReference type="Proteomes" id="UP000243579"/>
    </source>
</evidence>
<dbReference type="EMBL" id="JNBR01002488">
    <property type="protein sequence ID" value="OQR82336.1"/>
    <property type="molecule type" value="Genomic_DNA"/>
</dbReference>
<organism evidence="1 2">
    <name type="scientific">Achlya hypogyna</name>
    <name type="common">Oomycete</name>
    <name type="synonym">Protoachlya hypogyna</name>
    <dbReference type="NCBI Taxonomy" id="1202772"/>
    <lineage>
        <taxon>Eukaryota</taxon>
        <taxon>Sar</taxon>
        <taxon>Stramenopiles</taxon>
        <taxon>Oomycota</taxon>
        <taxon>Saprolegniomycetes</taxon>
        <taxon>Saprolegniales</taxon>
        <taxon>Achlyaceae</taxon>
        <taxon>Achlya</taxon>
    </lineage>
</organism>
<keyword evidence="2" id="KW-1185">Reference proteome</keyword>
<reference evidence="1 2" key="1">
    <citation type="journal article" date="2014" name="Genome Biol. Evol.">
        <title>The secreted proteins of Achlya hypogyna and Thraustotheca clavata identify the ancestral oomycete secretome and reveal gene acquisitions by horizontal gene transfer.</title>
        <authorList>
            <person name="Misner I."/>
            <person name="Blouin N."/>
            <person name="Leonard G."/>
            <person name="Richards T.A."/>
            <person name="Lane C.E."/>
        </authorList>
    </citation>
    <scope>NUCLEOTIDE SEQUENCE [LARGE SCALE GENOMIC DNA]</scope>
    <source>
        <strain evidence="1 2">ATCC 48635</strain>
    </source>
</reference>
<dbReference type="Proteomes" id="UP000243579">
    <property type="component" value="Unassembled WGS sequence"/>
</dbReference>
<dbReference type="AlphaFoldDB" id="A0A1V9Y9E2"/>
<name>A0A1V9Y9E2_ACHHY</name>
<gene>
    <name evidence="1" type="ORF">ACHHYP_16205</name>
</gene>
<sequence length="105" mass="11976">MAAVVMTMPTFGRHHVAKKERKSHRFAPYSSKRPALPEYEMYLEAMDSADEFGAETDVETPSVVETDFVRLSLEEELDMDPSLDMEWNSEDLSILLALFAKDVQC</sequence>
<comment type="caution">
    <text evidence="1">The sequence shown here is derived from an EMBL/GenBank/DDBJ whole genome shotgun (WGS) entry which is preliminary data.</text>
</comment>